<dbReference type="InterPro" id="IPR000884">
    <property type="entry name" value="TSP1_rpt"/>
</dbReference>
<dbReference type="PANTHER" id="PTHR13723:SF281">
    <property type="entry name" value="PAPILIN"/>
    <property type="match status" value="1"/>
</dbReference>
<evidence type="ECO:0000256" key="4">
    <source>
        <dbReference type="ARBA" id="ARBA00022737"/>
    </source>
</evidence>
<sequence length="113" mass="12563">VQESIIECVREQDGQRVGPHLCPMERRPDAITRTCNDVPCPPRWNTSDFSTCSRTCGGGVQTREVHCIHEVARGGSNTLPVGADLCPQPPPRAQQFCNMIDCPVEWKTGEWSQ</sequence>
<dbReference type="OrthoDB" id="5948003at2759"/>
<comment type="caution">
    <text evidence="6">The sequence shown here is derived from an EMBL/GenBank/DDBJ whole genome shotgun (WGS) entry which is preliminary data.</text>
</comment>
<evidence type="ECO:0000256" key="3">
    <source>
        <dbReference type="ARBA" id="ARBA00022729"/>
    </source>
</evidence>
<dbReference type="EMBL" id="LRGB01008175">
    <property type="protein sequence ID" value="KZS00895.1"/>
    <property type="molecule type" value="Genomic_DNA"/>
</dbReference>
<dbReference type="GO" id="GO:0004222">
    <property type="term" value="F:metalloendopeptidase activity"/>
    <property type="evidence" value="ECO:0007669"/>
    <property type="project" value="TreeGrafter"/>
</dbReference>
<evidence type="ECO:0000256" key="2">
    <source>
        <dbReference type="ARBA" id="ARBA00022525"/>
    </source>
</evidence>
<gene>
    <name evidence="6" type="ORF">APZ42_002627</name>
</gene>
<name>A0A164I595_9CRUS</name>
<dbReference type="STRING" id="35525.A0A164I595"/>
<dbReference type="SUPFAM" id="SSF82895">
    <property type="entry name" value="TSP-1 type 1 repeat"/>
    <property type="match status" value="1"/>
</dbReference>
<dbReference type="GO" id="GO:0031012">
    <property type="term" value="C:extracellular matrix"/>
    <property type="evidence" value="ECO:0007669"/>
    <property type="project" value="TreeGrafter"/>
</dbReference>
<dbReference type="Proteomes" id="UP000076858">
    <property type="component" value="Unassembled WGS sequence"/>
</dbReference>
<dbReference type="InterPro" id="IPR050439">
    <property type="entry name" value="ADAMTS_ADAMTS-like"/>
</dbReference>
<dbReference type="PANTHER" id="PTHR13723">
    <property type="entry name" value="ADAMTS A DISINTEGRIN AND METALLOPROTEASE WITH THROMBOSPONDIN MOTIFS PROTEASE"/>
    <property type="match status" value="1"/>
</dbReference>
<organism evidence="6 7">
    <name type="scientific">Daphnia magna</name>
    <dbReference type="NCBI Taxonomy" id="35525"/>
    <lineage>
        <taxon>Eukaryota</taxon>
        <taxon>Metazoa</taxon>
        <taxon>Ecdysozoa</taxon>
        <taxon>Arthropoda</taxon>
        <taxon>Crustacea</taxon>
        <taxon>Branchiopoda</taxon>
        <taxon>Diplostraca</taxon>
        <taxon>Cladocera</taxon>
        <taxon>Anomopoda</taxon>
        <taxon>Daphniidae</taxon>
        <taxon>Daphnia</taxon>
    </lineage>
</organism>
<keyword evidence="2" id="KW-0964">Secreted</keyword>
<evidence type="ECO:0000256" key="1">
    <source>
        <dbReference type="ARBA" id="ARBA00004613"/>
    </source>
</evidence>
<dbReference type="GO" id="GO:0030198">
    <property type="term" value="P:extracellular matrix organization"/>
    <property type="evidence" value="ECO:0007669"/>
    <property type="project" value="TreeGrafter"/>
</dbReference>
<evidence type="ECO:0000313" key="6">
    <source>
        <dbReference type="EMBL" id="KZS00895.1"/>
    </source>
</evidence>
<feature type="non-terminal residue" evidence="6">
    <location>
        <position position="113"/>
    </location>
</feature>
<dbReference type="Pfam" id="PF19030">
    <property type="entry name" value="TSP1_ADAMTS"/>
    <property type="match status" value="1"/>
</dbReference>
<dbReference type="InterPro" id="IPR036383">
    <property type="entry name" value="TSP1_rpt_sf"/>
</dbReference>
<keyword evidence="7" id="KW-1185">Reference proteome</keyword>
<dbReference type="AlphaFoldDB" id="A0A164I595"/>
<dbReference type="SMART" id="SM00209">
    <property type="entry name" value="TSP1"/>
    <property type="match status" value="1"/>
</dbReference>
<dbReference type="FunFam" id="2.20.100.10:FF:000009">
    <property type="entry name" value="ADAMTS-like protein 3 isoform A"/>
    <property type="match status" value="1"/>
</dbReference>
<feature type="non-terminal residue" evidence="6">
    <location>
        <position position="1"/>
    </location>
</feature>
<reference evidence="6 7" key="1">
    <citation type="submission" date="2016-03" db="EMBL/GenBank/DDBJ databases">
        <title>EvidentialGene: Evidence-directed Construction of Genes on Genomes.</title>
        <authorList>
            <person name="Gilbert D.G."/>
            <person name="Choi J.-H."/>
            <person name="Mockaitis K."/>
            <person name="Colbourne J."/>
            <person name="Pfrender M."/>
        </authorList>
    </citation>
    <scope>NUCLEOTIDE SEQUENCE [LARGE SCALE GENOMIC DNA]</scope>
    <source>
        <strain evidence="6 7">Xinb3</strain>
        <tissue evidence="6">Complete organism</tissue>
    </source>
</reference>
<protein>
    <submittedName>
        <fullName evidence="6">ADAMTS protein 3</fullName>
    </submittedName>
</protein>
<comment type="subcellular location">
    <subcellularLocation>
        <location evidence="1">Secreted</location>
    </subcellularLocation>
</comment>
<dbReference type="GO" id="GO:0005576">
    <property type="term" value="C:extracellular region"/>
    <property type="evidence" value="ECO:0007669"/>
    <property type="project" value="UniProtKB-SubCell"/>
</dbReference>
<dbReference type="GO" id="GO:0006508">
    <property type="term" value="P:proteolysis"/>
    <property type="evidence" value="ECO:0007669"/>
    <property type="project" value="TreeGrafter"/>
</dbReference>
<dbReference type="PROSITE" id="PS50092">
    <property type="entry name" value="TSP1"/>
    <property type="match status" value="1"/>
</dbReference>
<dbReference type="Gene3D" id="2.20.100.10">
    <property type="entry name" value="Thrombospondin type-1 (TSP1) repeat"/>
    <property type="match status" value="1"/>
</dbReference>
<evidence type="ECO:0000313" key="7">
    <source>
        <dbReference type="Proteomes" id="UP000076858"/>
    </source>
</evidence>
<proteinExistence type="predicted"/>
<evidence type="ECO:0000256" key="5">
    <source>
        <dbReference type="ARBA" id="ARBA00023157"/>
    </source>
</evidence>
<accession>A0A164I595</accession>
<keyword evidence="5" id="KW-1015">Disulfide bond</keyword>
<keyword evidence="3" id="KW-0732">Signal</keyword>
<keyword evidence="4" id="KW-0677">Repeat</keyword>